<dbReference type="SMART" id="SM00468">
    <property type="entry name" value="PreSET"/>
    <property type="match status" value="1"/>
</dbReference>
<dbReference type="SMART" id="SM01374">
    <property type="entry name" value="Ribosomal_L14"/>
    <property type="match status" value="1"/>
</dbReference>
<dbReference type="Gene3D" id="2.40.150.20">
    <property type="entry name" value="Ribosomal protein L14"/>
    <property type="match status" value="1"/>
</dbReference>
<dbReference type="InterPro" id="IPR025776">
    <property type="entry name" value="SUVR4/1/2"/>
</dbReference>
<gene>
    <name evidence="8" type="ORF">RHSIM_Rhsim01G0261000</name>
</gene>
<dbReference type="Pfam" id="PF10440">
    <property type="entry name" value="WIYLD"/>
    <property type="match status" value="1"/>
</dbReference>
<evidence type="ECO:0000259" key="7">
    <source>
        <dbReference type="PROSITE" id="PS50280"/>
    </source>
</evidence>
<dbReference type="PANTHER" id="PTHR46450:SF1">
    <property type="entry name" value="INACTIVE HISTONE-LYSINE N-METHYLTRANSFERASE SUVR1-RELATED"/>
    <property type="match status" value="1"/>
</dbReference>
<comment type="subcellular location">
    <subcellularLocation>
        <location evidence="1">Chromosome</location>
    </subcellularLocation>
</comment>
<dbReference type="SMART" id="SM00317">
    <property type="entry name" value="SET"/>
    <property type="match status" value="1"/>
</dbReference>
<dbReference type="InterPro" id="IPR000218">
    <property type="entry name" value="Ribosomal_uL14"/>
</dbReference>
<feature type="compositionally biased region" description="Acidic residues" evidence="6">
    <location>
        <begin position="88"/>
        <end position="100"/>
    </location>
</feature>
<dbReference type="CDD" id="cd10538">
    <property type="entry name" value="SET_SETDB-like"/>
    <property type="match status" value="1"/>
</dbReference>
<accession>A0A834HLP1</accession>
<dbReference type="Gene3D" id="2.170.270.10">
    <property type="entry name" value="SET domain"/>
    <property type="match status" value="1"/>
</dbReference>
<sequence>MPTNPKVTAAFRAMRSLGIAEDKVKPVLKNLLKLYEKNWALIEEENYRALADAIFDQEEALSTEQNKRHENADQVGMAERKKRNDNTDQVEMDDEEQANEEPERPLKRLRLRYHEAEDMTDSSQPYKEHTGAGTHPSSPQPLTRNKGKQPVSPKPSSDLASPPIHLRGKGKEPLYLQTASGEKKTISGRSPKGVVPLPKQVQNSLALIKPKDEPFTEDMPPFEVPLAVVHPGPDLSLSFGSVPSNFVAPLSIENPSSRNGLIRKHGGPEPLVSRSRNREDRSDGLPSPSTQRRNNHELANVEEEPSSHLDIASSTAGEVKISLTCNPAHGRPGFHIPSIEAVVKMVEDRCLRSYKVVDPSFCVMKIMKDMCDCFLELGTDSVNESHGRIDGTADVDLLKQFNPQDSLVCGGKSFDAIASTNAQGVAEAEPLSPRLLLSSNGTYDCVQTENTVESDYEVNNEEEHNGLDHANAQSLVVVHQCEPILDALTLLHDVSDIARGEERVTVSLVNEAENAPLPAFLYIPRNVVFQTACVNYSLARIGESCCPTCYGDCLLWSTPCACAHDTAGSFAYTLEGLVKEDLLEECISMHRDAEKNSMFYCKECPLERIKNDDMPEACKGHLSRKFIKECWWKCSCNKQCGNRVVQRGLNCSVQVFMTPEGKGWGLRTLQDLPKGAFVCEYVGEILTNAELSDRISKSPNSEGLAYLVLLDANWGSGGVLKDEEALCLDATNYGNVARFINHRCFDPNLVEIPVEVETPDHRYYRLAFFTTRKVDAFEELTWDYGIDFDDSDHPVKAFRCQCGSEFCRNIKRSSSTFFSIVVHFVSLGRGGSAGNKFRMSLGLPVAATVNCADNTGAKNLYIISVKGIKGRLNRLPSACVGDMVMATVKKGKPDLRKKVMPAVIVRQRKPWRRKDGVFMYFEDNAGVIVNPKGEMKGSAITGPIGKECADLWPRIASAANAIV</sequence>
<feature type="compositionally biased region" description="Basic and acidic residues" evidence="6">
    <location>
        <begin position="65"/>
        <end position="86"/>
    </location>
</feature>
<dbReference type="Pfam" id="PF00238">
    <property type="entry name" value="Ribosomal_L14"/>
    <property type="match status" value="1"/>
</dbReference>
<keyword evidence="9" id="KW-1185">Reference proteome</keyword>
<protein>
    <recommendedName>
        <fullName evidence="7">SET domain-containing protein</fullName>
    </recommendedName>
</protein>
<feature type="compositionally biased region" description="Basic and acidic residues" evidence="6">
    <location>
        <begin position="101"/>
        <end position="117"/>
    </location>
</feature>
<dbReference type="InterPro" id="IPR046341">
    <property type="entry name" value="SET_dom_sf"/>
</dbReference>
<dbReference type="OrthoDB" id="308383at2759"/>
<dbReference type="FunFam" id="2.40.150.20:FF:000003">
    <property type="entry name" value="60S ribosomal protein L23"/>
    <property type="match status" value="1"/>
</dbReference>
<dbReference type="AlphaFoldDB" id="A0A834HLP1"/>
<dbReference type="GO" id="GO:0005634">
    <property type="term" value="C:nucleus"/>
    <property type="evidence" value="ECO:0007669"/>
    <property type="project" value="InterPro"/>
</dbReference>
<dbReference type="InterPro" id="IPR043017">
    <property type="entry name" value="WIYLD_dom_sf"/>
</dbReference>
<evidence type="ECO:0000256" key="3">
    <source>
        <dbReference type="ARBA" id="ARBA00022454"/>
    </source>
</evidence>
<feature type="domain" description="SET" evidence="7">
    <location>
        <begin position="651"/>
        <end position="785"/>
    </location>
</feature>
<organism evidence="8 9">
    <name type="scientific">Rhododendron simsii</name>
    <name type="common">Sims's rhododendron</name>
    <dbReference type="NCBI Taxonomy" id="118357"/>
    <lineage>
        <taxon>Eukaryota</taxon>
        <taxon>Viridiplantae</taxon>
        <taxon>Streptophyta</taxon>
        <taxon>Embryophyta</taxon>
        <taxon>Tracheophyta</taxon>
        <taxon>Spermatophyta</taxon>
        <taxon>Magnoliopsida</taxon>
        <taxon>eudicotyledons</taxon>
        <taxon>Gunneridae</taxon>
        <taxon>Pentapetalae</taxon>
        <taxon>asterids</taxon>
        <taxon>Ericales</taxon>
        <taxon>Ericaceae</taxon>
        <taxon>Ericoideae</taxon>
        <taxon>Rhodoreae</taxon>
        <taxon>Rhododendron</taxon>
    </lineage>
</organism>
<evidence type="ECO:0000256" key="4">
    <source>
        <dbReference type="ARBA" id="ARBA00022980"/>
    </source>
</evidence>
<dbReference type="SUPFAM" id="SSF82199">
    <property type="entry name" value="SET domain"/>
    <property type="match status" value="1"/>
</dbReference>
<keyword evidence="5" id="KW-0687">Ribonucleoprotein</keyword>
<dbReference type="InterPro" id="IPR019972">
    <property type="entry name" value="Ribosomal_uL14_CS"/>
</dbReference>
<dbReference type="GO" id="GO:1990904">
    <property type="term" value="C:ribonucleoprotein complex"/>
    <property type="evidence" value="ECO:0007669"/>
    <property type="project" value="UniProtKB-KW"/>
</dbReference>
<dbReference type="Proteomes" id="UP000626092">
    <property type="component" value="Unassembled WGS sequence"/>
</dbReference>
<dbReference type="GO" id="GO:0003735">
    <property type="term" value="F:structural constituent of ribosome"/>
    <property type="evidence" value="ECO:0007669"/>
    <property type="project" value="InterPro"/>
</dbReference>
<keyword evidence="3" id="KW-0158">Chromosome</keyword>
<dbReference type="SUPFAM" id="SSF50193">
    <property type="entry name" value="Ribosomal protein L14"/>
    <property type="match status" value="1"/>
</dbReference>
<dbReference type="Pfam" id="PF05033">
    <property type="entry name" value="Pre-SET"/>
    <property type="match status" value="1"/>
</dbReference>
<dbReference type="GO" id="GO:0008270">
    <property type="term" value="F:zinc ion binding"/>
    <property type="evidence" value="ECO:0007669"/>
    <property type="project" value="InterPro"/>
</dbReference>
<dbReference type="PROSITE" id="PS51580">
    <property type="entry name" value="SAM_MT43_3"/>
    <property type="match status" value="1"/>
</dbReference>
<name>A0A834HLP1_RHOSS</name>
<evidence type="ECO:0000256" key="1">
    <source>
        <dbReference type="ARBA" id="ARBA00004286"/>
    </source>
</evidence>
<dbReference type="InterPro" id="IPR007728">
    <property type="entry name" value="Pre-SET_dom"/>
</dbReference>
<dbReference type="InterPro" id="IPR018848">
    <property type="entry name" value="WIYLD_domain"/>
</dbReference>
<evidence type="ECO:0000313" key="8">
    <source>
        <dbReference type="EMBL" id="KAF7154415.1"/>
    </source>
</evidence>
<dbReference type="GO" id="GO:0042054">
    <property type="term" value="F:histone methyltransferase activity"/>
    <property type="evidence" value="ECO:0007669"/>
    <property type="project" value="InterPro"/>
</dbReference>
<feature type="region of interest" description="Disordered" evidence="6">
    <location>
        <begin position="62"/>
        <end position="174"/>
    </location>
</feature>
<dbReference type="GO" id="GO:0005840">
    <property type="term" value="C:ribosome"/>
    <property type="evidence" value="ECO:0007669"/>
    <property type="project" value="UniProtKB-KW"/>
</dbReference>
<dbReference type="NCBIfam" id="NF006344">
    <property type="entry name" value="PRK08571.1"/>
    <property type="match status" value="1"/>
</dbReference>
<evidence type="ECO:0000256" key="6">
    <source>
        <dbReference type="SAM" id="MobiDB-lite"/>
    </source>
</evidence>
<dbReference type="InterPro" id="IPR036853">
    <property type="entry name" value="Ribosomal_uL14_sf"/>
</dbReference>
<dbReference type="PROSITE" id="PS00049">
    <property type="entry name" value="RIBOSOMAL_L14"/>
    <property type="match status" value="1"/>
</dbReference>
<dbReference type="PROSITE" id="PS50280">
    <property type="entry name" value="SET"/>
    <property type="match status" value="1"/>
</dbReference>
<proteinExistence type="inferred from homology"/>
<feature type="region of interest" description="Disordered" evidence="6">
    <location>
        <begin position="254"/>
        <end position="310"/>
    </location>
</feature>
<dbReference type="PANTHER" id="PTHR46450">
    <property type="entry name" value="INACTIVE HISTONE-LYSINE N-METHYLTRANSFERASE SUVR1-RELATED"/>
    <property type="match status" value="1"/>
</dbReference>
<comment type="similarity">
    <text evidence="2">Belongs to the universal ribosomal protein uL14 family.</text>
</comment>
<dbReference type="GO" id="GO:0005694">
    <property type="term" value="C:chromosome"/>
    <property type="evidence" value="ECO:0007669"/>
    <property type="project" value="UniProtKB-SubCell"/>
</dbReference>
<dbReference type="GO" id="GO:0006412">
    <property type="term" value="P:translation"/>
    <property type="evidence" value="ECO:0007669"/>
    <property type="project" value="InterPro"/>
</dbReference>
<dbReference type="HAMAP" id="MF_01367">
    <property type="entry name" value="Ribosomal_uL14"/>
    <property type="match status" value="1"/>
</dbReference>
<dbReference type="Pfam" id="PF00856">
    <property type="entry name" value="SET"/>
    <property type="match status" value="1"/>
</dbReference>
<comment type="caution">
    <text evidence="8">The sequence shown here is derived from an EMBL/GenBank/DDBJ whole genome shotgun (WGS) entry which is preliminary data.</text>
</comment>
<dbReference type="EMBL" id="WJXA01000001">
    <property type="protein sequence ID" value="KAF7154415.1"/>
    <property type="molecule type" value="Genomic_DNA"/>
</dbReference>
<dbReference type="CDD" id="cd00337">
    <property type="entry name" value="Ribosomal_uL14"/>
    <property type="match status" value="1"/>
</dbReference>
<evidence type="ECO:0000256" key="5">
    <source>
        <dbReference type="ARBA" id="ARBA00023274"/>
    </source>
</evidence>
<evidence type="ECO:0000256" key="2">
    <source>
        <dbReference type="ARBA" id="ARBA00010745"/>
    </source>
</evidence>
<reference evidence="8" key="1">
    <citation type="submission" date="2019-11" db="EMBL/GenBank/DDBJ databases">
        <authorList>
            <person name="Liu Y."/>
            <person name="Hou J."/>
            <person name="Li T.-Q."/>
            <person name="Guan C.-H."/>
            <person name="Wu X."/>
            <person name="Wu H.-Z."/>
            <person name="Ling F."/>
            <person name="Zhang R."/>
            <person name="Shi X.-G."/>
            <person name="Ren J.-P."/>
            <person name="Chen E.-F."/>
            <person name="Sun J.-M."/>
        </authorList>
    </citation>
    <scope>NUCLEOTIDE SEQUENCE</scope>
    <source>
        <strain evidence="8">Adult_tree_wgs_1</strain>
        <tissue evidence="8">Leaves</tissue>
    </source>
</reference>
<keyword evidence="4" id="KW-0689">Ribosomal protein</keyword>
<evidence type="ECO:0000313" key="9">
    <source>
        <dbReference type="Proteomes" id="UP000626092"/>
    </source>
</evidence>
<dbReference type="InterPro" id="IPR001214">
    <property type="entry name" value="SET_dom"/>
</dbReference>
<dbReference type="Gene3D" id="1.10.8.850">
    <property type="entry name" value="Histone-lysine N methyltransferase , C-terminal domain-like"/>
    <property type="match status" value="1"/>
</dbReference>